<feature type="compositionally biased region" description="Basic and acidic residues" evidence="1">
    <location>
        <begin position="53"/>
        <end position="69"/>
    </location>
</feature>
<evidence type="ECO:0000256" key="1">
    <source>
        <dbReference type="SAM" id="MobiDB-lite"/>
    </source>
</evidence>
<organism evidence="3 4">
    <name type="scientific">Curvularia kusanoi</name>
    <name type="common">Cochliobolus kusanoi</name>
    <dbReference type="NCBI Taxonomy" id="90978"/>
    <lineage>
        <taxon>Eukaryota</taxon>
        <taxon>Fungi</taxon>
        <taxon>Dikarya</taxon>
        <taxon>Ascomycota</taxon>
        <taxon>Pezizomycotina</taxon>
        <taxon>Dothideomycetes</taxon>
        <taxon>Pleosporomycetidae</taxon>
        <taxon>Pleosporales</taxon>
        <taxon>Pleosporineae</taxon>
        <taxon>Pleosporaceae</taxon>
        <taxon>Curvularia</taxon>
    </lineage>
</organism>
<comment type="caution">
    <text evidence="3">The sequence shown here is derived from an EMBL/GenBank/DDBJ whole genome shotgun (WGS) entry which is preliminary data.</text>
</comment>
<dbReference type="Pfam" id="PF11374">
    <property type="entry name" value="DUF3176"/>
    <property type="match status" value="1"/>
</dbReference>
<reference evidence="3" key="1">
    <citation type="submission" date="2019-04" db="EMBL/GenBank/DDBJ databases">
        <title>Sequencing of skin fungus with MAO and IRED activity.</title>
        <authorList>
            <person name="Marsaioli A.J."/>
            <person name="Bonatto J.M.C."/>
            <person name="Reis Junior O."/>
        </authorList>
    </citation>
    <scope>NUCLEOTIDE SEQUENCE</scope>
    <source>
        <strain evidence="3">30M1</strain>
    </source>
</reference>
<feature type="transmembrane region" description="Helical" evidence="2">
    <location>
        <begin position="135"/>
        <end position="155"/>
    </location>
</feature>
<dbReference type="AlphaFoldDB" id="A0A9P4THZ9"/>
<dbReference type="PANTHER" id="PTHR35394">
    <property type="entry name" value="DUF3176 DOMAIN-CONTAINING PROTEIN"/>
    <property type="match status" value="1"/>
</dbReference>
<dbReference type="Proteomes" id="UP000801428">
    <property type="component" value="Unassembled WGS sequence"/>
</dbReference>
<proteinExistence type="predicted"/>
<sequence length="647" mass="71339">MAHNYSNFLSRDTEYHPLGNVRSPIRDVGTVPLGVLHDSRDASFDTTSYPGRDITDQHHPDDVPSDTRSRYQAPHLHDFEAQKGFPTEVVTNVPAEQLRFRFRDWQWEFGACAFSVGCLATIVGVLAAYQHRSLASWTFVLGISVNTLIAILSTFSRTALMVPVASCISQLKWIHLVGGSRSLQEMQVFEDASRGPWGSLELIWRLHLKSKLATWGALITILTLAMDPFAQQLVSYPSREVLIGDATFYTSHIYDSSYGEPRQLRAASGRITSTMGPKMQGAVLNGLYNLTTAVQFACPTGNCRWDDFSSLAVTSTCTNVTSLTKTLCERSGSSYYCNYTTPAGFFITSTRSSRSGGGSSTSFNATAFKPTSYSYGPVDDRSSPVNSTIARIAMANLDGDFNMDRPDVSECDMRLMARVTRNLTVTNGTFHPGLFEDIELEGVPGKFDDEHKTSGVKLRDWYTFNITGDHPSYPGNRSFSYNTIDLEGAKNLLYNIFTADSGSASGGSQVNPYYWPLMNSTDQAGVVASIAQSMTYAFAHAPSGETLKGRALSSELYISVHWLWIILPLTEVVMGLTFLLCTLIHTQRNGVTAWKSCGIVPLLTVMVGWENSQLGAGSWKEIDDKSKHMRGQLVVNDGQVLGFHRTK</sequence>
<name>A0A9P4THZ9_CURKU</name>
<evidence type="ECO:0000256" key="2">
    <source>
        <dbReference type="SAM" id="Phobius"/>
    </source>
</evidence>
<keyword evidence="2" id="KW-0812">Transmembrane</keyword>
<dbReference type="OrthoDB" id="5376804at2759"/>
<feature type="region of interest" description="Disordered" evidence="1">
    <location>
        <begin position="46"/>
        <end position="69"/>
    </location>
</feature>
<keyword evidence="4" id="KW-1185">Reference proteome</keyword>
<evidence type="ECO:0000313" key="4">
    <source>
        <dbReference type="Proteomes" id="UP000801428"/>
    </source>
</evidence>
<feature type="transmembrane region" description="Helical" evidence="2">
    <location>
        <begin position="562"/>
        <end position="585"/>
    </location>
</feature>
<evidence type="ECO:0000313" key="3">
    <source>
        <dbReference type="EMBL" id="KAF3006873.1"/>
    </source>
</evidence>
<protein>
    <submittedName>
        <fullName evidence="3">Uncharacterized protein</fullName>
    </submittedName>
</protein>
<feature type="transmembrane region" description="Helical" evidence="2">
    <location>
        <begin position="109"/>
        <end position="129"/>
    </location>
</feature>
<gene>
    <name evidence="3" type="ORF">E8E13_010919</name>
</gene>
<accession>A0A9P4THZ9</accession>
<dbReference type="InterPro" id="IPR021514">
    <property type="entry name" value="DUF3176"/>
</dbReference>
<keyword evidence="2" id="KW-1133">Transmembrane helix</keyword>
<keyword evidence="2" id="KW-0472">Membrane</keyword>
<dbReference type="EMBL" id="SWKU01000005">
    <property type="protein sequence ID" value="KAF3006873.1"/>
    <property type="molecule type" value="Genomic_DNA"/>
</dbReference>
<dbReference type="PANTHER" id="PTHR35394:SF5">
    <property type="entry name" value="DUF3176 DOMAIN-CONTAINING PROTEIN"/>
    <property type="match status" value="1"/>
</dbReference>